<comment type="caution">
    <text evidence="2">The sequence shown here is derived from an EMBL/GenBank/DDBJ whole genome shotgun (WGS) entry which is preliminary data.</text>
</comment>
<evidence type="ECO:0000313" key="3">
    <source>
        <dbReference type="Proteomes" id="UP001190700"/>
    </source>
</evidence>
<evidence type="ECO:0000313" key="2">
    <source>
        <dbReference type="EMBL" id="KAK3238145.1"/>
    </source>
</evidence>
<sequence>MHENPSGNRSWTSVGNDDLVRVVKGEKDLLANVDFTPTYQTVLEVKERLSSIGSLNGVDDTWGSVLIILHALKCEDVPDPTSNPNVFKQCARKLATRMAKTYAALRKVTNTTRDIIRGKPILENLGCHGTRRTSTNDIPTVSVNTSNKRRKQLEEHRELQTKYFKLSSNRSKAALRKMADDLITTLNDTTIHSENLEVENVELKEEVRVAKRKAAQCEELKEEVKNVKAKFQTRNVNKRIKRLEEQLFNQQKKVNILEEALGETESATKISQKQLSTKTRRLQKKKHKYRTGCKLAKAALHEATNIITQEADGSYDQRSRALVMDLRTIANVNPDSCPKAIGVVAKHLGVNLTVIPSNQTCHRISHERAIVNEHFIATELAKSDEPTNVVSASDGTTSGNLSIEGDQVIVKQGPQTKHLCLKRKLACIQETARNTGIPEDKSKCMELASIAVQTGDHAADVPKRAKLLEVERKAKYGPLSTVLVGVCCEHKGDNTGRQGLTAGFKLSWSLRTKVEQGLGEGYALTTGEAMALGNKFKAQCLCEQDLHDLWTARGYASDALLGELTSLEDQGLPKHTAIFFMSSVSSPIALPNKWQTNKDTEVENVACGGISLVVLASLALACPKPRENGIQHLCKLWLVNTHSEDYPQLRAVGKARFHEKSQNCGALFLLRHVVRAFLEQQKAAHETEGNLDKNIYEGLGDTATIIEMGVAYLWYYECGFGFSSVKEVVDDVWDMPPRYDHIEQELLQLIQDPRPLLDGKEATWRSPTRTGLYHHMFGADVKRPKPVIANGIREYLASEPNEVFLLAAGLMTVCIRECLRVFRNFSKTQLASQGGAALRKEVVPVEVREALPKIPPSNSEIESLLGRYKQEKRKKYNQKPRTAEVQVQSRSLGFYHETGSMETLTPTVLRYAMQETKRREPEERLKVVMRKRTEEVFEIVQEQIQTVQRRQQHRQDTIDKFSMLLTCRSMEDVDTLLSGPSEFSGKSQPLARVKAQLNRWKHIEKAKGKQLGQLELEQLELEQLEQLELEQLELELLEQLELGQLK</sequence>
<dbReference type="EMBL" id="LGRX02034320">
    <property type="protein sequence ID" value="KAK3238145.1"/>
    <property type="molecule type" value="Genomic_DNA"/>
</dbReference>
<keyword evidence="1" id="KW-0175">Coiled coil</keyword>
<organism evidence="2 3">
    <name type="scientific">Cymbomonas tetramitiformis</name>
    <dbReference type="NCBI Taxonomy" id="36881"/>
    <lineage>
        <taxon>Eukaryota</taxon>
        <taxon>Viridiplantae</taxon>
        <taxon>Chlorophyta</taxon>
        <taxon>Pyramimonadophyceae</taxon>
        <taxon>Pyramimonadales</taxon>
        <taxon>Pyramimonadaceae</taxon>
        <taxon>Cymbomonas</taxon>
    </lineage>
</organism>
<dbReference type="AlphaFoldDB" id="A0AAE0BLP9"/>
<accession>A0AAE0BLP9</accession>
<gene>
    <name evidence="2" type="ORF">CYMTET_51827</name>
</gene>
<feature type="coiled-coil region" evidence="1">
    <location>
        <begin position="186"/>
        <end position="260"/>
    </location>
</feature>
<evidence type="ECO:0000256" key="1">
    <source>
        <dbReference type="SAM" id="Coils"/>
    </source>
</evidence>
<dbReference type="Proteomes" id="UP001190700">
    <property type="component" value="Unassembled WGS sequence"/>
</dbReference>
<reference evidence="2 3" key="1">
    <citation type="journal article" date="2015" name="Genome Biol. Evol.">
        <title>Comparative Genomics of a Bacterivorous Green Alga Reveals Evolutionary Causalities and Consequences of Phago-Mixotrophic Mode of Nutrition.</title>
        <authorList>
            <person name="Burns J.A."/>
            <person name="Paasch A."/>
            <person name="Narechania A."/>
            <person name="Kim E."/>
        </authorList>
    </citation>
    <scope>NUCLEOTIDE SEQUENCE [LARGE SCALE GENOMIC DNA]</scope>
    <source>
        <strain evidence="2 3">PLY_AMNH</strain>
    </source>
</reference>
<protein>
    <submittedName>
        <fullName evidence="2">Uncharacterized protein</fullName>
    </submittedName>
</protein>
<name>A0AAE0BLP9_9CHLO</name>
<proteinExistence type="predicted"/>
<keyword evidence="3" id="KW-1185">Reference proteome</keyword>